<sequence>MNLPGIPITGATPIAHPGPPPREADVVVVGGGIVGVMTGWFLAKAGLRAVVLEKGRVAGEQSGRNWGWVRQQGRDAAELPIMMEAHRFWQGLPDAAKDAVGLGQPGVLYLAEDDAALARYDSWLDTARQHQLDTRLLSGDEVARLLPGASRRYAGGLHTPSDLKAEPWIALPVLARMAAEEGLTLVEGCAVRGLLREGGRVAGVATEAGEIRAPEVVVAGGAWSRLLLGAEGVAIPQLSVRATVVATAPGPEVAGVSGVESGLAFRRRSDGGYTLAGGGFHELFIGRDAFASLRAFLPQIRNDPFGHRFLPMAPKGYPDAWGTPRRWSLDAPSPFEAVRVLDPRPNAAKVRQLPAAFARLFPQAGEVRARAAWAGMIDTMPDEVPVVDRVAAIPGLTVATGMSGHGFGIGPGMGRVVADLVRGRAPGHDLHRFRLSRFNDGSPLVMGPTF</sequence>
<dbReference type="GO" id="GO:0008718">
    <property type="term" value="F:D-amino-acid dehydrogenase activity"/>
    <property type="evidence" value="ECO:0007669"/>
    <property type="project" value="TreeGrafter"/>
</dbReference>
<dbReference type="InterPro" id="IPR036188">
    <property type="entry name" value="FAD/NAD-bd_sf"/>
</dbReference>
<dbReference type="PANTHER" id="PTHR13847">
    <property type="entry name" value="SARCOSINE DEHYDROGENASE-RELATED"/>
    <property type="match status" value="1"/>
</dbReference>
<dbReference type="OrthoDB" id="9787190at2"/>
<organism evidence="5 6">
    <name type="scientific">Wenxinia saemankumensis</name>
    <dbReference type="NCBI Taxonomy" id="1447782"/>
    <lineage>
        <taxon>Bacteria</taxon>
        <taxon>Pseudomonadati</taxon>
        <taxon>Pseudomonadota</taxon>
        <taxon>Alphaproteobacteria</taxon>
        <taxon>Rhodobacterales</taxon>
        <taxon>Roseobacteraceae</taxon>
        <taxon>Wenxinia</taxon>
    </lineage>
</organism>
<proteinExistence type="inferred from homology"/>
<evidence type="ECO:0000313" key="5">
    <source>
        <dbReference type="EMBL" id="SHI36697.1"/>
    </source>
</evidence>
<feature type="region of interest" description="Disordered" evidence="3">
    <location>
        <begin position="1"/>
        <end position="21"/>
    </location>
</feature>
<dbReference type="Gene3D" id="3.50.50.60">
    <property type="entry name" value="FAD/NAD(P)-binding domain"/>
    <property type="match status" value="1"/>
</dbReference>
<dbReference type="Pfam" id="PF01266">
    <property type="entry name" value="DAO"/>
    <property type="match status" value="1"/>
</dbReference>
<dbReference type="STRING" id="1447782.SAMN05444417_0470"/>
<protein>
    <submittedName>
        <fullName evidence="5">Glycine/D-amino acid oxidase</fullName>
    </submittedName>
</protein>
<dbReference type="PANTHER" id="PTHR13847:SF280">
    <property type="entry name" value="D-AMINO ACID DEHYDROGENASE"/>
    <property type="match status" value="1"/>
</dbReference>
<dbReference type="SUPFAM" id="SSF51905">
    <property type="entry name" value="FAD/NAD(P)-binding domain"/>
    <property type="match status" value="1"/>
</dbReference>
<comment type="similarity">
    <text evidence="1">Belongs to the DadA oxidoreductase family.</text>
</comment>
<accession>A0A1M6AJV6</accession>
<evidence type="ECO:0000256" key="2">
    <source>
        <dbReference type="ARBA" id="ARBA00023002"/>
    </source>
</evidence>
<dbReference type="InterPro" id="IPR006076">
    <property type="entry name" value="FAD-dep_OxRdtase"/>
</dbReference>
<dbReference type="GO" id="GO:0055130">
    <property type="term" value="P:D-alanine catabolic process"/>
    <property type="evidence" value="ECO:0007669"/>
    <property type="project" value="TreeGrafter"/>
</dbReference>
<name>A0A1M6AJV6_9RHOB</name>
<evidence type="ECO:0000256" key="3">
    <source>
        <dbReference type="SAM" id="MobiDB-lite"/>
    </source>
</evidence>
<reference evidence="5 6" key="1">
    <citation type="submission" date="2016-11" db="EMBL/GenBank/DDBJ databases">
        <authorList>
            <person name="Jaros S."/>
            <person name="Januszkiewicz K."/>
            <person name="Wedrychowicz H."/>
        </authorList>
    </citation>
    <scope>NUCLEOTIDE SEQUENCE [LARGE SCALE GENOMIC DNA]</scope>
    <source>
        <strain evidence="5 6">DSM 100565</strain>
    </source>
</reference>
<dbReference type="Proteomes" id="UP000184292">
    <property type="component" value="Unassembled WGS sequence"/>
</dbReference>
<dbReference type="Gene3D" id="3.30.9.10">
    <property type="entry name" value="D-Amino Acid Oxidase, subunit A, domain 2"/>
    <property type="match status" value="1"/>
</dbReference>
<dbReference type="EMBL" id="FQYO01000001">
    <property type="protein sequence ID" value="SHI36697.1"/>
    <property type="molecule type" value="Genomic_DNA"/>
</dbReference>
<dbReference type="GO" id="GO:0005737">
    <property type="term" value="C:cytoplasm"/>
    <property type="evidence" value="ECO:0007669"/>
    <property type="project" value="TreeGrafter"/>
</dbReference>
<keyword evidence="2" id="KW-0560">Oxidoreductase</keyword>
<dbReference type="RefSeq" id="WP_073326188.1">
    <property type="nucleotide sequence ID" value="NZ_FQYO01000001.1"/>
</dbReference>
<keyword evidence="6" id="KW-1185">Reference proteome</keyword>
<dbReference type="GO" id="GO:0005886">
    <property type="term" value="C:plasma membrane"/>
    <property type="evidence" value="ECO:0007669"/>
    <property type="project" value="TreeGrafter"/>
</dbReference>
<feature type="domain" description="FAD dependent oxidoreductase" evidence="4">
    <location>
        <begin position="25"/>
        <end position="420"/>
    </location>
</feature>
<evidence type="ECO:0000259" key="4">
    <source>
        <dbReference type="Pfam" id="PF01266"/>
    </source>
</evidence>
<dbReference type="AlphaFoldDB" id="A0A1M6AJV6"/>
<evidence type="ECO:0000313" key="6">
    <source>
        <dbReference type="Proteomes" id="UP000184292"/>
    </source>
</evidence>
<gene>
    <name evidence="5" type="ORF">SAMN05444417_0470</name>
</gene>
<evidence type="ECO:0000256" key="1">
    <source>
        <dbReference type="ARBA" id="ARBA00009410"/>
    </source>
</evidence>